<evidence type="ECO:0000313" key="3">
    <source>
        <dbReference type="EMBL" id="OGH92290.1"/>
    </source>
</evidence>
<reference evidence="3 4" key="1">
    <citation type="journal article" date="2016" name="Nat. Commun.">
        <title>Thousands of microbial genomes shed light on interconnected biogeochemical processes in an aquifer system.</title>
        <authorList>
            <person name="Anantharaman K."/>
            <person name="Brown C.T."/>
            <person name="Hug L.A."/>
            <person name="Sharon I."/>
            <person name="Castelle C.J."/>
            <person name="Probst A.J."/>
            <person name="Thomas B.C."/>
            <person name="Singh A."/>
            <person name="Wilkins M.J."/>
            <person name="Karaoz U."/>
            <person name="Brodie E.L."/>
            <person name="Williams K.H."/>
            <person name="Hubbard S.S."/>
            <person name="Banfield J.F."/>
        </authorList>
    </citation>
    <scope>NUCLEOTIDE SEQUENCE [LARGE SCALE GENOMIC DNA]</scope>
</reference>
<dbReference type="SUPFAM" id="SSF48317">
    <property type="entry name" value="Acid phosphatase/Vanadium-dependent haloperoxidase"/>
    <property type="match status" value="1"/>
</dbReference>
<dbReference type="AlphaFoldDB" id="A0A1F6P8B6"/>
<name>A0A1F6P8B6_9BACT</name>
<proteinExistence type="predicted"/>
<protein>
    <recommendedName>
        <fullName evidence="2">Phosphatidic acid phosphatase type 2/haloperoxidase domain-containing protein</fullName>
    </recommendedName>
</protein>
<keyword evidence="1" id="KW-0472">Membrane</keyword>
<gene>
    <name evidence="3" type="ORF">A2563_04880</name>
</gene>
<evidence type="ECO:0000256" key="1">
    <source>
        <dbReference type="SAM" id="Phobius"/>
    </source>
</evidence>
<feature type="transmembrane region" description="Helical" evidence="1">
    <location>
        <begin position="153"/>
        <end position="175"/>
    </location>
</feature>
<evidence type="ECO:0000313" key="4">
    <source>
        <dbReference type="Proteomes" id="UP000176634"/>
    </source>
</evidence>
<feature type="transmembrane region" description="Helical" evidence="1">
    <location>
        <begin position="113"/>
        <end position="141"/>
    </location>
</feature>
<dbReference type="InterPro" id="IPR000326">
    <property type="entry name" value="PAP2/HPO"/>
</dbReference>
<dbReference type="GO" id="GO:0042392">
    <property type="term" value="F:sphingosine-1-phosphate phosphatase activity"/>
    <property type="evidence" value="ECO:0007669"/>
    <property type="project" value="TreeGrafter"/>
</dbReference>
<sequence length="176" mass="19777">MDLNSKIFFKINALVGKSKLLDSFGRAGAEWVMIAVIAWYVAAVFVERMPNITDVLIPLIFLGVAWCVGWGINLLLAWSVREHRPYVVYPQAKTLFKPMMSWKSFPSDHSMTAFLVLFMAYIFNLPGSWALFPMALWVVWGRVYAGVHYPLDILGGVGVAIFVAAIARFLFGVILN</sequence>
<comment type="caution">
    <text evidence="3">The sequence shown here is derived from an EMBL/GenBank/DDBJ whole genome shotgun (WGS) entry which is preliminary data.</text>
</comment>
<dbReference type="SMART" id="SM00014">
    <property type="entry name" value="acidPPc"/>
    <property type="match status" value="1"/>
</dbReference>
<feature type="domain" description="Phosphatidic acid phosphatase type 2/haloperoxidase" evidence="2">
    <location>
        <begin position="56"/>
        <end position="168"/>
    </location>
</feature>
<dbReference type="PANTHER" id="PTHR14969">
    <property type="entry name" value="SPHINGOSINE-1-PHOSPHATE PHOSPHOHYDROLASE"/>
    <property type="match status" value="1"/>
</dbReference>
<accession>A0A1F6P8B6</accession>
<evidence type="ECO:0000259" key="2">
    <source>
        <dbReference type="SMART" id="SM00014"/>
    </source>
</evidence>
<keyword evidence="1" id="KW-0812">Transmembrane</keyword>
<organism evidence="3 4">
    <name type="scientific">Candidatus Magasanikbacteria bacterium RIFOXYD1_FULL_40_23</name>
    <dbReference type="NCBI Taxonomy" id="1798705"/>
    <lineage>
        <taxon>Bacteria</taxon>
        <taxon>Candidatus Magasanikiibacteriota</taxon>
    </lineage>
</organism>
<keyword evidence="1" id="KW-1133">Transmembrane helix</keyword>
<dbReference type="PANTHER" id="PTHR14969:SF13">
    <property type="entry name" value="AT30094P"/>
    <property type="match status" value="1"/>
</dbReference>
<dbReference type="Pfam" id="PF01569">
    <property type="entry name" value="PAP2"/>
    <property type="match status" value="1"/>
</dbReference>
<dbReference type="EMBL" id="MFRA01000006">
    <property type="protein sequence ID" value="OGH92290.1"/>
    <property type="molecule type" value="Genomic_DNA"/>
</dbReference>
<dbReference type="Proteomes" id="UP000176634">
    <property type="component" value="Unassembled WGS sequence"/>
</dbReference>
<feature type="transmembrane region" description="Helical" evidence="1">
    <location>
        <begin position="27"/>
        <end position="46"/>
    </location>
</feature>
<dbReference type="InterPro" id="IPR036938">
    <property type="entry name" value="PAP2/HPO_sf"/>
</dbReference>
<feature type="transmembrane region" description="Helical" evidence="1">
    <location>
        <begin position="52"/>
        <end position="76"/>
    </location>
</feature>
<dbReference type="STRING" id="1798705.A2563_04880"/>
<dbReference type="Gene3D" id="1.20.144.10">
    <property type="entry name" value="Phosphatidic acid phosphatase type 2/haloperoxidase"/>
    <property type="match status" value="1"/>
</dbReference>